<dbReference type="OMA" id="FRTGWVE"/>
<dbReference type="Gene3D" id="1.20.58.670">
    <property type="entry name" value="Dsl1p vesicle tethering complex, Tip20p subunit, domain D"/>
    <property type="match status" value="1"/>
</dbReference>
<evidence type="ECO:0000313" key="1">
    <source>
        <dbReference type="EnsemblPlants" id="Kaladp0674s0147.1.v1.1"/>
    </source>
</evidence>
<dbReference type="InterPro" id="IPR007528">
    <property type="entry name" value="RINT1_Tip20"/>
</dbReference>
<evidence type="ECO:0000313" key="2">
    <source>
        <dbReference type="Proteomes" id="UP000594263"/>
    </source>
</evidence>
<dbReference type="PROSITE" id="PS51386">
    <property type="entry name" value="RINT1_TIP20"/>
    <property type="match status" value="1"/>
</dbReference>
<dbReference type="GO" id="GO:0006623">
    <property type="term" value="P:protein targeting to vacuole"/>
    <property type="evidence" value="ECO:0007669"/>
    <property type="project" value="EnsemblPlants"/>
</dbReference>
<dbReference type="GO" id="GO:0070939">
    <property type="term" value="C:Dsl1/NZR complex"/>
    <property type="evidence" value="ECO:0007669"/>
    <property type="project" value="InterPro"/>
</dbReference>
<reference evidence="1" key="1">
    <citation type="submission" date="2021-01" db="UniProtKB">
        <authorList>
            <consortium name="EnsemblPlants"/>
        </authorList>
    </citation>
    <scope>IDENTIFICATION</scope>
</reference>
<dbReference type="GO" id="GO:0005829">
    <property type="term" value="C:cytosol"/>
    <property type="evidence" value="ECO:0007669"/>
    <property type="project" value="EnsemblPlants"/>
</dbReference>
<dbReference type="AlphaFoldDB" id="A0A7N0VF60"/>
<accession>A0A7N0VF60</accession>
<dbReference type="PANTHER" id="PTHR13520:SF1">
    <property type="entry name" value="RINT1-LIKE PROTEIN MAG2"/>
    <property type="match status" value="1"/>
</dbReference>
<dbReference type="InterPro" id="IPR042044">
    <property type="entry name" value="EXOC6PINT-1/Sec15/Tip20_C_dom2"/>
</dbReference>
<proteinExistence type="predicted"/>
<dbReference type="Gramene" id="Kaladp0674s0147.1.v1.1">
    <property type="protein sequence ID" value="Kaladp0674s0147.1.v1.1"/>
    <property type="gene ID" value="Kaladp0674s0147.v1.1"/>
</dbReference>
<protein>
    <submittedName>
        <fullName evidence="1">Uncharacterized protein</fullName>
    </submittedName>
</protein>
<dbReference type="GO" id="GO:0006890">
    <property type="term" value="P:retrograde vesicle-mediated transport, Golgi to endoplasmic reticulum"/>
    <property type="evidence" value="ECO:0007669"/>
    <property type="project" value="InterPro"/>
</dbReference>
<dbReference type="Proteomes" id="UP000594263">
    <property type="component" value="Unplaced"/>
</dbReference>
<dbReference type="EnsemblPlants" id="Kaladp0674s0147.1.v1.1">
    <property type="protein sequence ID" value="Kaladp0674s0147.1.v1.1"/>
    <property type="gene ID" value="Kaladp0674s0147.v1.1"/>
</dbReference>
<dbReference type="PANTHER" id="PTHR13520">
    <property type="entry name" value="RAD50-INTERACTING PROTEIN 1 RINT-1"/>
    <property type="match status" value="1"/>
</dbReference>
<keyword evidence="2" id="KW-1185">Reference proteome</keyword>
<organism evidence="1 2">
    <name type="scientific">Kalanchoe fedtschenkoi</name>
    <name type="common">Lavender scallops</name>
    <name type="synonym">South American air plant</name>
    <dbReference type="NCBI Taxonomy" id="63787"/>
    <lineage>
        <taxon>Eukaryota</taxon>
        <taxon>Viridiplantae</taxon>
        <taxon>Streptophyta</taxon>
        <taxon>Embryophyta</taxon>
        <taxon>Tracheophyta</taxon>
        <taxon>Spermatophyta</taxon>
        <taxon>Magnoliopsida</taxon>
        <taxon>eudicotyledons</taxon>
        <taxon>Gunneridae</taxon>
        <taxon>Pentapetalae</taxon>
        <taxon>Saxifragales</taxon>
        <taxon>Crassulaceae</taxon>
        <taxon>Kalanchoe</taxon>
    </lineage>
</organism>
<sequence>MDAVRFLPPAADLSPTILSFLNSKLSVKDDLDRAPDVGAELEQQCASLDRSLRDLNRKLESSLIAYASHSVELGGVFQGISHKLNGLQSAARISGLSSDGRNGEGEKLETADKILREELPALAKEVARVETVRAYAETTLKLDTMVGDVEDAVSSVMEKNLRKHTSGQKSEETRQRAIDSIKLVEDSLSSVAKKRPQWTHLVSAVDHRVDRALAILRPQAIADHRKFLASLGWPPPFSTMESPNSDTRNATVDLNPLFTMQGDLKQQYCESFLDLCNLQELQKRRKSRQLEACKQKVVQNQPLWAIEELVHPMSIVFQRHFSKWTDKPEFIFALVYKVTRDYVDSMDELLQPLVDRAMLTGYSCREEWISAMVSFLSTYLAKEIIPMYITQLEEGGAGANNYHAKMQWLNLVDLMMSFDKRIQSLVVQSEVLLQEVGSLERTSSLSVFSDRPDWLDLWADIELSDVLDKLKLEVANEKNWKLKVDEDFVSSFSNYKSPAICGTFVRLLSSVVDHCRSLPKVSMRSQFIRLAGVPLVQNFLDCMLQRCQEAEGLTALTDDNAVMKVANSINAAHYLESVLREWEMDFFFLEMGAGQEDLPGLYGNHITTEEPVKGSGDGIFDKELKRLEKFRIEWVEKVSLVILRGFNAQCRDYMKNRKQWQEKLEEGWTVSPSFVIALDYLQGKMSLMEQNLNDVDFVGFWRSLAAGIDHLVFNGVITNSVKFHDAGTERLRGDLQMLFGVFSAWCLRPEVFFPKSSEGLKMLKMGQKDLQQFIATGEKAWLRDHGIYGLGMAEAEKIAKSRVHTS</sequence>
<dbReference type="GO" id="GO:0006888">
    <property type="term" value="P:endoplasmic reticulum to Golgi vesicle-mediated transport"/>
    <property type="evidence" value="ECO:0007669"/>
    <property type="project" value="EnsemblPlants"/>
</dbReference>
<dbReference type="Pfam" id="PF04437">
    <property type="entry name" value="RINT1_TIP1"/>
    <property type="match status" value="1"/>
</dbReference>
<dbReference type="GO" id="GO:0060628">
    <property type="term" value="P:regulation of ER to Golgi vesicle-mediated transport"/>
    <property type="evidence" value="ECO:0007669"/>
    <property type="project" value="TreeGrafter"/>
</dbReference>
<name>A0A7N0VF60_KALFE</name>